<feature type="region of interest" description="Disordered" evidence="4">
    <location>
        <begin position="801"/>
        <end position="821"/>
    </location>
</feature>
<keyword evidence="3" id="KW-0378">Hydrolase</keyword>
<dbReference type="InterPro" id="IPR013103">
    <property type="entry name" value="RVT_2"/>
</dbReference>
<dbReference type="PANTHER" id="PTHR11926:SF1498">
    <property type="entry name" value="GLYCOSYLTRANSFERASE"/>
    <property type="match status" value="1"/>
</dbReference>
<dbReference type="InterPro" id="IPR057670">
    <property type="entry name" value="SH3_retrovirus"/>
</dbReference>
<dbReference type="GO" id="GO:0004190">
    <property type="term" value="F:aspartic-type endopeptidase activity"/>
    <property type="evidence" value="ECO:0007669"/>
    <property type="project" value="UniProtKB-KW"/>
</dbReference>
<dbReference type="Gene3D" id="3.30.420.10">
    <property type="entry name" value="Ribonuclease H-like superfamily/Ribonuclease H"/>
    <property type="match status" value="1"/>
</dbReference>
<feature type="compositionally biased region" description="Low complexity" evidence="4">
    <location>
        <begin position="274"/>
        <end position="287"/>
    </location>
</feature>
<dbReference type="GO" id="GO:0015074">
    <property type="term" value="P:DNA integration"/>
    <property type="evidence" value="ECO:0007669"/>
    <property type="project" value="InterPro"/>
</dbReference>
<comment type="similarity">
    <text evidence="1">Belongs to the UDP-glycosyltransferase family.</text>
</comment>
<evidence type="ECO:0000256" key="4">
    <source>
        <dbReference type="SAM" id="MobiDB-lite"/>
    </source>
</evidence>
<dbReference type="PROSITE" id="PS50994">
    <property type="entry name" value="INTEGRASE"/>
    <property type="match status" value="1"/>
</dbReference>
<reference evidence="6 7" key="1">
    <citation type="journal article" date="2018" name="PLoS Genet.">
        <title>Population sequencing reveals clonal diversity and ancestral inbreeding in the grapevine cultivar Chardonnay.</title>
        <authorList>
            <person name="Roach M.J."/>
            <person name="Johnson D.L."/>
            <person name="Bohlmann J."/>
            <person name="van Vuuren H.J."/>
            <person name="Jones S.J."/>
            <person name="Pretorius I.S."/>
            <person name="Schmidt S.A."/>
            <person name="Borneman A.R."/>
        </authorList>
    </citation>
    <scope>NUCLEOTIDE SEQUENCE [LARGE SCALE GENOMIC DNA]</scope>
    <source>
        <strain evidence="7">cv. Chardonnay</strain>
        <tissue evidence="6">Leaf</tissue>
    </source>
</reference>
<dbReference type="FunFam" id="3.40.50.2000:FF:000027">
    <property type="entry name" value="Glycosyltransferase"/>
    <property type="match status" value="1"/>
</dbReference>
<dbReference type="Pfam" id="PF22936">
    <property type="entry name" value="Pol_BBD"/>
    <property type="match status" value="1"/>
</dbReference>
<dbReference type="InterPro" id="IPR001584">
    <property type="entry name" value="Integrase_cat-core"/>
</dbReference>
<accession>A0A438H229</accession>
<dbReference type="InterPro" id="IPR054722">
    <property type="entry name" value="PolX-like_BBD"/>
</dbReference>
<evidence type="ECO:0000259" key="5">
    <source>
        <dbReference type="PROSITE" id="PS50994"/>
    </source>
</evidence>
<dbReference type="PANTHER" id="PTHR11926">
    <property type="entry name" value="GLUCOSYL/GLUCURONOSYL TRANSFERASES"/>
    <property type="match status" value="1"/>
</dbReference>
<evidence type="ECO:0000256" key="3">
    <source>
        <dbReference type="ARBA" id="ARBA00022750"/>
    </source>
</evidence>
<feature type="domain" description="Integrase catalytic" evidence="5">
    <location>
        <begin position="570"/>
        <end position="664"/>
    </location>
</feature>
<comment type="caution">
    <text evidence="6">The sequence shown here is derived from an EMBL/GenBank/DDBJ whole genome shotgun (WGS) entry which is preliminary data.</text>
</comment>
<dbReference type="InterPro" id="IPR036397">
    <property type="entry name" value="RNaseH_sf"/>
</dbReference>
<dbReference type="InterPro" id="IPR025724">
    <property type="entry name" value="GAG-pre-integrase_dom"/>
</dbReference>
<sequence>MASSTQTMPEIVSSQVTPTLNMSMLNHPLPIKLDRDNHILWHTQMENVIYANGFEDHIEGLRPCPPKTISTGEVNPDFLVWRRYDRMILSWIYSSLTPEVMGQIVGLQTSHEAWTALQRSFSASTKARTMQLRLAFQTTKKGSLTMMEYIQKLKHISDSLAAIGEPVPEKDQILQLLSGLGAEYNPIVASLTARDDDIQLHAVHSILLTHEQRLHLQTTATEEDLLIANFVTHNRPRRSQSNKPSQGKPPQSFMPTIRPDTLPDSRQQYPQGYRPNRFNNNRSRTNNRPQCQLCGKFGHMVLSCYHRFDVNYQGPRAPTSSTSQIGLTPPAQAMMAAPSSASMDSWFLDSGATHHLSHTAANIHNGTPYNGTDSVMVGNGKSLPITQVGHSFLHTPAKPFVLHNVLHVPQLTSNLISVSKFCTDNNTILEFHPSSFFVKDKDTKVTLLQGQLERGLYKFPTSSISSPTASPKHQVFLTKTQPTTMLWHQRFGHPSGVILQKIFHTCNISHNSNKTVDVCNACCCAKSHKVPFSLSTSRASSPLELIHADLWGPAPVPSSTGARYFCCSWMITLDHGGEFIALNKFLSLHGILHRFSCPYTPEQNGRVERKMRHVVETGLTLLYTATLPSKFWPYAFTTAVTLINCMPSPLLNYSSPFSLLYKHPPDYFHFKVFGCLCYPHLKHLNSNKFQPRSTPCIFLGYAPSHKGYLCLNPTTNRVYISRHVVFAETTFPFQALSPPSQQSCHIPVTPAFPLPPSPILFPPTTSSSLATPSEPAPTSPPASSLSLPPLIQVPFVDEAAETPTTSLQDSTAPIPGHPMITRSKSGICKKKTYLTSLTIEPRTVKQALQDPNWKVAMEQEYQALLKNQTWSLVPPPSNAKIIGCKWVFKLKHKPNGSIDRYKARLVAQGFHQTYGIDFFETFSPVVKPCTIRLVLSIAVSSNWPIKQLDVHNAFLNGDLQEQVFMMQPPGFEDNSCPTHVCRLQKALYGLKQAPRAWFHKLSSFLLQIGFQCSRADASLFYFHSASDIIILLIYVDDILITGSNPSRVHQIISQLSSHFALRDLGDISYFLGIEVTRRSHALHLNQQRYIHQLLERANLHEAKSASTPGALGKLLSAADGEPLSALDATHYRSLVGALQYITLTRPEISFAVNRACQYMARPTTSHLQAAKRILRYLKGTATHGISIHASPSLSLQGYTDADWASCPDDRRSTSGFCLFFGTNLISWSSTKQRVVSRSSAESEYRALALLAAEVSWVQFLLKELCIPQQDTPLIWCDNISATALAANSVFHARSKHIEIDLHFVRDKVLHKELLIQYVPSTDQLADVFTKHVPSCQFSAARTRLSVVPRPVSLRGDDRQTPTINSLFLLNPCLSTFTVCESTSKNSLAPFCSLISKLNDPSSSCPPVSCIVSDGVMSFTLDAAEKFGVPEVVFWTTSACGFLGYRQYRDLLQRGLIPLKDESCLTNGYLDTIVDSTPGMMKTIRLRDFPAIFRTTDPNDIMLNFIMGEAERASKASAIILNTFDALEKDVLDALRATLPPVYTIGPLQHLVHQISDDVLTNLGSSLWKEQPECLQWLDSKEPNSVVYVNFGSMIVMAPQHLTELAWGLANSNKPFLWIIRPDLVAGDSAPLPPEFITETRDRGMLASWCPQEQVLKHPAVGGFVTHCGWNSTSESICGGVPLICMPFRSEQPTNCCYSCSEWGIGMEIDGNVKRDKVEKLVRELMDGEKGKKMKKKAMEWKKLAEEAIMPGGSSYNNFNKLLSDVLLSKK</sequence>
<feature type="region of interest" description="Disordered" evidence="4">
    <location>
        <begin position="763"/>
        <end position="784"/>
    </location>
</feature>
<name>A0A438H229_VITVI</name>
<evidence type="ECO:0000313" key="6">
    <source>
        <dbReference type="EMBL" id="RVW78327.1"/>
    </source>
</evidence>
<dbReference type="FunFam" id="3.40.50.2000:FF:000430">
    <property type="entry name" value="Glycosyltransferase"/>
    <property type="match status" value="1"/>
</dbReference>
<dbReference type="InterPro" id="IPR043502">
    <property type="entry name" value="DNA/RNA_pol_sf"/>
</dbReference>
<dbReference type="Proteomes" id="UP000288805">
    <property type="component" value="Unassembled WGS sequence"/>
</dbReference>
<keyword evidence="3" id="KW-0064">Aspartyl protease</keyword>
<dbReference type="Gene3D" id="3.40.50.2000">
    <property type="entry name" value="Glycogen Phosphorylase B"/>
    <property type="match status" value="2"/>
</dbReference>
<protein>
    <submittedName>
        <fullName evidence="6">7-deoxyloganetin glucosyltransferase</fullName>
    </submittedName>
</protein>
<dbReference type="SUPFAM" id="SSF53756">
    <property type="entry name" value="UDP-Glycosyltransferase/glycogen phosphorylase"/>
    <property type="match status" value="1"/>
</dbReference>
<evidence type="ECO:0000256" key="2">
    <source>
        <dbReference type="ARBA" id="ARBA00022679"/>
    </source>
</evidence>
<dbReference type="Pfam" id="PF14223">
    <property type="entry name" value="Retrotran_gag_2"/>
    <property type="match status" value="1"/>
</dbReference>
<feature type="compositionally biased region" description="Polar residues" evidence="4">
    <location>
        <begin position="802"/>
        <end position="811"/>
    </location>
</feature>
<organism evidence="6 7">
    <name type="scientific">Vitis vinifera</name>
    <name type="common">Grape</name>
    <dbReference type="NCBI Taxonomy" id="29760"/>
    <lineage>
        <taxon>Eukaryota</taxon>
        <taxon>Viridiplantae</taxon>
        <taxon>Streptophyta</taxon>
        <taxon>Embryophyta</taxon>
        <taxon>Tracheophyta</taxon>
        <taxon>Spermatophyta</taxon>
        <taxon>Magnoliopsida</taxon>
        <taxon>eudicotyledons</taxon>
        <taxon>Gunneridae</taxon>
        <taxon>Pentapetalae</taxon>
        <taxon>rosids</taxon>
        <taxon>Vitales</taxon>
        <taxon>Vitaceae</taxon>
        <taxon>Viteae</taxon>
        <taxon>Vitis</taxon>
    </lineage>
</organism>
<dbReference type="CDD" id="cd09272">
    <property type="entry name" value="RNase_HI_RT_Ty1"/>
    <property type="match status" value="1"/>
</dbReference>
<dbReference type="CDD" id="cd03784">
    <property type="entry name" value="GT1_Gtf-like"/>
    <property type="match status" value="1"/>
</dbReference>
<dbReference type="GO" id="GO:0003676">
    <property type="term" value="F:nucleic acid binding"/>
    <property type="evidence" value="ECO:0007669"/>
    <property type="project" value="InterPro"/>
</dbReference>
<feature type="compositionally biased region" description="Low complexity" evidence="4">
    <location>
        <begin position="763"/>
        <end position="773"/>
    </location>
</feature>
<evidence type="ECO:0000313" key="7">
    <source>
        <dbReference type="Proteomes" id="UP000288805"/>
    </source>
</evidence>
<keyword evidence="3" id="KW-0645">Protease</keyword>
<gene>
    <name evidence="6" type="primary">UGT85A24_11</name>
    <name evidence="6" type="ORF">CK203_047707</name>
</gene>
<evidence type="ECO:0000256" key="1">
    <source>
        <dbReference type="ARBA" id="ARBA00009995"/>
    </source>
</evidence>
<dbReference type="SUPFAM" id="SSF53098">
    <property type="entry name" value="Ribonuclease H-like"/>
    <property type="match status" value="1"/>
</dbReference>
<dbReference type="GO" id="GO:0008194">
    <property type="term" value="F:UDP-glycosyltransferase activity"/>
    <property type="evidence" value="ECO:0007669"/>
    <property type="project" value="InterPro"/>
</dbReference>
<dbReference type="SUPFAM" id="SSF56672">
    <property type="entry name" value="DNA/RNA polymerases"/>
    <property type="match status" value="1"/>
</dbReference>
<keyword evidence="2 6" id="KW-0808">Transferase</keyword>
<dbReference type="InterPro" id="IPR035595">
    <property type="entry name" value="UDP_glycos_trans_CS"/>
</dbReference>
<dbReference type="Pfam" id="PF07727">
    <property type="entry name" value="RVT_2"/>
    <property type="match status" value="1"/>
</dbReference>
<proteinExistence type="inferred from homology"/>
<dbReference type="InterPro" id="IPR012337">
    <property type="entry name" value="RNaseH-like_sf"/>
</dbReference>
<dbReference type="Pfam" id="PF13976">
    <property type="entry name" value="gag_pre-integrs"/>
    <property type="match status" value="1"/>
</dbReference>
<dbReference type="EMBL" id="QGNW01000297">
    <property type="protein sequence ID" value="RVW78327.1"/>
    <property type="molecule type" value="Genomic_DNA"/>
</dbReference>
<feature type="region of interest" description="Disordered" evidence="4">
    <location>
        <begin position="232"/>
        <end position="287"/>
    </location>
</feature>
<dbReference type="InterPro" id="IPR002213">
    <property type="entry name" value="UDP_glucos_trans"/>
</dbReference>
<dbReference type="Pfam" id="PF00201">
    <property type="entry name" value="UDPGT"/>
    <property type="match status" value="1"/>
</dbReference>
<dbReference type="Pfam" id="PF25597">
    <property type="entry name" value="SH3_retrovirus"/>
    <property type="match status" value="1"/>
</dbReference>
<dbReference type="PROSITE" id="PS00375">
    <property type="entry name" value="UDPGT"/>
    <property type="match status" value="1"/>
</dbReference>